<protein>
    <submittedName>
        <fullName evidence="2">Uncharacterized protein</fullName>
    </submittedName>
</protein>
<dbReference type="KEGG" id="mxa:MXAN_2038"/>
<evidence type="ECO:0000313" key="3">
    <source>
        <dbReference type="Proteomes" id="UP000002402"/>
    </source>
</evidence>
<gene>
    <name evidence="2" type="ordered locus">MXAN_2038</name>
</gene>
<feature type="region of interest" description="Disordered" evidence="1">
    <location>
        <begin position="1"/>
        <end position="26"/>
    </location>
</feature>
<accession>Q1DAQ7</accession>
<dbReference type="HOGENOM" id="CLU_518589_0_0_7"/>
<dbReference type="EMBL" id="CP000113">
    <property type="protein sequence ID" value="ABF92109.1"/>
    <property type="molecule type" value="Genomic_DNA"/>
</dbReference>
<dbReference type="Proteomes" id="UP000002402">
    <property type="component" value="Chromosome"/>
</dbReference>
<sequence>MPPPASVPSRSSAWKPSMTPGLGGSRKRYTKALHFSAWVSSNHSKYSDAPPAESPPKPWGLMPGLGGVPSSWRKPWTSRWADSRVSGVSAGAAGPRPEIQDLSRPARPLRGAVAMGCLLVEVAFAGLVERHAVLEVDVLEAVAVERVQVELVELVDLGALATVRDGVPLVRDGAQAEHAGDRVATVHVVHVVRAVRVRGGGAAERLHVDLPHQRLGVLLGHPIFDAQPVVHVVQRAAGDEATLAVRHQVHVTAGLDFGVERVRQGVHGGVGTLVQLVLHGLGQVRAHALGGVVDADDARARRVGDGLQALRLGLLRRQDAVDVEDRRLRIRVVGRRHARDVRQRGTRRERRAVRAQQLAVVHAVRLVATAEELLHAPRGAADDVAHAPGGAGDGVLEAVHELADLAATGSRGVLHVVDGVAHGVLRTVNGLLGTGTDRVDEFPAALDGVHGGLQAIWKEWTTSEGIIVPGSWKLRRPSFCRTATKDQRPKTRSATRFRTVLLHSRLAFISRFMSSLKMGICGAVV</sequence>
<proteinExistence type="predicted"/>
<name>Q1DAQ7_MYXXD</name>
<evidence type="ECO:0000313" key="2">
    <source>
        <dbReference type="EMBL" id="ABF92109.1"/>
    </source>
</evidence>
<evidence type="ECO:0000256" key="1">
    <source>
        <dbReference type="SAM" id="MobiDB-lite"/>
    </source>
</evidence>
<dbReference type="AlphaFoldDB" id="Q1DAQ7"/>
<organism evidence="2 3">
    <name type="scientific">Myxococcus xanthus (strain DK1622)</name>
    <dbReference type="NCBI Taxonomy" id="246197"/>
    <lineage>
        <taxon>Bacteria</taxon>
        <taxon>Pseudomonadati</taxon>
        <taxon>Myxococcota</taxon>
        <taxon>Myxococcia</taxon>
        <taxon>Myxococcales</taxon>
        <taxon>Cystobacterineae</taxon>
        <taxon>Myxococcaceae</taxon>
        <taxon>Myxococcus</taxon>
    </lineage>
</organism>
<dbReference type="EnsemblBacteria" id="ABF92109">
    <property type="protein sequence ID" value="ABF92109"/>
    <property type="gene ID" value="MXAN_2038"/>
</dbReference>
<reference evidence="2 3" key="1">
    <citation type="journal article" date="2006" name="Proc. Natl. Acad. Sci. U.S.A.">
        <title>Evolution of sensory complexity recorded in a myxobacterial genome.</title>
        <authorList>
            <person name="Goldman B.S."/>
            <person name="Nierman W.C."/>
            <person name="Kaiser D."/>
            <person name="Slater S.C."/>
            <person name="Durkin A.S."/>
            <person name="Eisen J.A."/>
            <person name="Ronning C.M."/>
            <person name="Barbazuk W.B."/>
            <person name="Blanchard M."/>
            <person name="Field C."/>
            <person name="Halling C."/>
            <person name="Hinkle G."/>
            <person name="Iartchuk O."/>
            <person name="Kim H.S."/>
            <person name="Mackenzie C."/>
            <person name="Madupu R."/>
            <person name="Miller N."/>
            <person name="Shvartsbeyn A."/>
            <person name="Sullivan S.A."/>
            <person name="Vaudin M."/>
            <person name="Wiegand R."/>
            <person name="Kaplan H.B."/>
        </authorList>
    </citation>
    <scope>NUCLEOTIDE SEQUENCE [LARGE SCALE GENOMIC DNA]</scope>
    <source>
        <strain evidence="3">DK1622</strain>
    </source>
</reference>
<keyword evidence="3" id="KW-1185">Reference proteome</keyword>